<dbReference type="InterPro" id="IPR002213">
    <property type="entry name" value="UDP_glucos_trans"/>
</dbReference>
<evidence type="ECO:0000256" key="3">
    <source>
        <dbReference type="ARBA" id="ARBA00022679"/>
    </source>
</evidence>
<evidence type="ECO:0000256" key="2">
    <source>
        <dbReference type="ARBA" id="ARBA00022676"/>
    </source>
</evidence>
<protein>
    <recommendedName>
        <fullName evidence="6">UDP-glycosyltransferases domain-containing protein</fullName>
    </recommendedName>
</protein>
<accession>A0ABR2Z363</accession>
<proteinExistence type="inferred from homology"/>
<dbReference type="Gene3D" id="3.40.50.2000">
    <property type="entry name" value="Glycogen Phosphorylase B"/>
    <property type="match status" value="4"/>
</dbReference>
<dbReference type="Proteomes" id="UP001491310">
    <property type="component" value="Unassembled WGS sequence"/>
</dbReference>
<reference evidence="4 5" key="1">
    <citation type="journal article" date="2024" name="Nat. Commun.">
        <title>Phylogenomics reveals the evolutionary origins of lichenization in chlorophyte algae.</title>
        <authorList>
            <person name="Puginier C."/>
            <person name="Libourel C."/>
            <person name="Otte J."/>
            <person name="Skaloud P."/>
            <person name="Haon M."/>
            <person name="Grisel S."/>
            <person name="Petersen M."/>
            <person name="Berrin J.G."/>
            <person name="Delaux P.M."/>
            <person name="Dal Grande F."/>
            <person name="Keller J."/>
        </authorList>
    </citation>
    <scope>NUCLEOTIDE SEQUENCE [LARGE SCALE GENOMIC DNA]</scope>
    <source>
        <strain evidence="4 5">SAG 216-7</strain>
    </source>
</reference>
<keyword evidence="3" id="KW-0808">Transferase</keyword>
<dbReference type="SUPFAM" id="SSF53756">
    <property type="entry name" value="UDP-Glycosyltransferase/glycogen phosphorylase"/>
    <property type="match status" value="3"/>
</dbReference>
<dbReference type="InterPro" id="IPR035595">
    <property type="entry name" value="UDP_glycos_trans_CS"/>
</dbReference>
<comment type="similarity">
    <text evidence="1">Belongs to the UDP-glycosyltransferase family.</text>
</comment>
<dbReference type="Pfam" id="PF00201">
    <property type="entry name" value="UDPGT"/>
    <property type="match status" value="3"/>
</dbReference>
<evidence type="ECO:0000256" key="1">
    <source>
        <dbReference type="ARBA" id="ARBA00009995"/>
    </source>
</evidence>
<evidence type="ECO:0000313" key="5">
    <source>
        <dbReference type="Proteomes" id="UP001491310"/>
    </source>
</evidence>
<name>A0ABR2Z363_9CHLO</name>
<comment type="caution">
    <text evidence="4">The sequence shown here is derived from an EMBL/GenBank/DDBJ whole genome shotgun (WGS) entry which is preliminary data.</text>
</comment>
<keyword evidence="5" id="KW-1185">Reference proteome</keyword>
<keyword evidence="2" id="KW-0328">Glycosyltransferase</keyword>
<dbReference type="PANTHER" id="PTHR48043">
    <property type="entry name" value="EG:EG0003.4 PROTEIN-RELATED"/>
    <property type="match status" value="1"/>
</dbReference>
<dbReference type="PANTHER" id="PTHR48043:SF145">
    <property type="entry name" value="FI06409P-RELATED"/>
    <property type="match status" value="1"/>
</dbReference>
<organism evidence="4 5">
    <name type="scientific">Coccomyxa subellipsoidea</name>
    <dbReference type="NCBI Taxonomy" id="248742"/>
    <lineage>
        <taxon>Eukaryota</taxon>
        <taxon>Viridiplantae</taxon>
        <taxon>Chlorophyta</taxon>
        <taxon>core chlorophytes</taxon>
        <taxon>Trebouxiophyceae</taxon>
        <taxon>Trebouxiophyceae incertae sedis</taxon>
        <taxon>Coccomyxaceae</taxon>
        <taxon>Coccomyxa</taxon>
    </lineage>
</organism>
<gene>
    <name evidence="4" type="ORF">WJX75_001920</name>
</gene>
<evidence type="ECO:0000313" key="4">
    <source>
        <dbReference type="EMBL" id="KAK9918171.1"/>
    </source>
</evidence>
<dbReference type="EMBL" id="JALJOT010000001">
    <property type="protein sequence ID" value="KAK9918171.1"/>
    <property type="molecule type" value="Genomic_DNA"/>
</dbReference>
<evidence type="ECO:0008006" key="6">
    <source>
        <dbReference type="Google" id="ProtNLM"/>
    </source>
</evidence>
<dbReference type="CDD" id="cd03784">
    <property type="entry name" value="GT1_Gtf-like"/>
    <property type="match status" value="2"/>
</dbReference>
<sequence length="1125" mass="124345">MSHIFGMKKIAETVAARGHTVQFLVLDTNAHALQPTNLSILTYSIPKANQGPIDPANAKLKGPQPFIKTFAAITHLFVSGCESILSNDTLMAQLKEYDPELLLSETMSLCTQILASKLDVQFVNFWLHGPVEPFATSLYRRSNRNAFAPNPLAYFPQKETGIETQHMSFMQRLHNFGTFWRIQLQDYFQLRPTVEAAFRKFGVDPREPRERRRMVLTMCIADFAIEWLRPLPPDLKMIGPILPEPARPLPADLQEFMEGAGDNGVLLVAMGTVAMLGLEERQAMAAAFARLSMRVLWRLSKSEVPNDNAIADLHLSNNTKVVTWMPQNDVLGHPRTKAFLSHGGVNGLYEAAYHGVPLVALPFFAEQRENADKAVGRGLALRLDHKDIHTERFTHTIKRILTEPSFTEVAKGISQKLRARPRTPAQEAADWVEHVLATGGEAYLRTPEESLPLFVLMETAGDQGVLLVATGTLATLGLKERVAMAAAFAQLPVKVLWKLSKSEFITPKLRILEKLLLGWMRRTTVFPSLGCPSLVTSRATLTRPWQRILLLQGFAVRISHADLTGRGLEEAVLDVLDYARYATEAAGVSRKLRTRKRTPVQEAAEWVEHVLATGEEAYLRTLDEDLNWLARMGIDVVVAYLGALHLLAFLIWRMGSTVLLVLVPGPKSHLFNMKKLGSEIASRGHKTAFLASEGDAARLQPTDIPIISYKLPVIENDSKMNLANISIVGPQTTKDMFKIFQLLGVSCDTLMANGAIQAQIQGFGAELLIGTSMFPCLQILSSKLDLPFVNFIPAGPIDPLFNFLWRGTNHRAALPNPLSYLPQSGLPAVSQHFSFVERVRNVFRYLAATFMLRTAMSPMVMITFKNHGVDPDSQEERERCALTIVAADFAVEWLRPLPPGMKYVGPLLPEPAQPLPADLQDFMESAGDRGVLLVATGTVATLGLQERKRMAAAFAKLPLKVLWKLSKSEVPDEAALADLKIGSNTKVVSWLPQNDVLGHPRTRAFLSHCGANSLYEAAYHGVPVIGLPFFGDQPGNADKAVAKGFAVRIKHADLMGEGLPEAVLKVLNGPQYAAASKGASVKLRARKRTPLQEAADWVEHVLATGGEAYLRTPDEDLNWLTRMGW</sequence>
<dbReference type="PROSITE" id="PS00375">
    <property type="entry name" value="UDPGT"/>
    <property type="match status" value="2"/>
</dbReference>
<dbReference type="InterPro" id="IPR050271">
    <property type="entry name" value="UDP-glycosyltransferase"/>
</dbReference>